<dbReference type="GO" id="GO:0005829">
    <property type="term" value="C:cytosol"/>
    <property type="evidence" value="ECO:0007669"/>
    <property type="project" value="TreeGrafter"/>
</dbReference>
<evidence type="ECO:0000313" key="10">
    <source>
        <dbReference type="EMBL" id="KAJ4411558.1"/>
    </source>
</evidence>
<dbReference type="GO" id="GO:0006227">
    <property type="term" value="P:dUDP biosynthetic process"/>
    <property type="evidence" value="ECO:0007669"/>
    <property type="project" value="TreeGrafter"/>
</dbReference>
<dbReference type="GO" id="GO:0006233">
    <property type="term" value="P:dTDP biosynthetic process"/>
    <property type="evidence" value="ECO:0007669"/>
    <property type="project" value="InterPro"/>
</dbReference>
<keyword evidence="7 10" id="KW-0418">Kinase</keyword>
<gene>
    <name evidence="10" type="primary">CDC8</name>
    <name evidence="10" type="ORF">N0V91_001343</name>
</gene>
<keyword evidence="4 10" id="KW-0808">Transferase</keyword>
<dbReference type="HAMAP" id="MF_00165">
    <property type="entry name" value="Thymidylate_kinase"/>
    <property type="match status" value="1"/>
</dbReference>
<dbReference type="InterPro" id="IPR027417">
    <property type="entry name" value="P-loop_NTPase"/>
</dbReference>
<organism evidence="10 11">
    <name type="scientific">Didymella pomorum</name>
    <dbReference type="NCBI Taxonomy" id="749634"/>
    <lineage>
        <taxon>Eukaryota</taxon>
        <taxon>Fungi</taxon>
        <taxon>Dikarya</taxon>
        <taxon>Ascomycota</taxon>
        <taxon>Pezizomycotina</taxon>
        <taxon>Dothideomycetes</taxon>
        <taxon>Pleosporomycetidae</taxon>
        <taxon>Pleosporales</taxon>
        <taxon>Pleosporineae</taxon>
        <taxon>Didymellaceae</taxon>
        <taxon>Didymella</taxon>
    </lineage>
</organism>
<accession>A0A9W8ZLE0</accession>
<dbReference type="InterPro" id="IPR018095">
    <property type="entry name" value="Thymidylate_kin_CS"/>
</dbReference>
<keyword evidence="11" id="KW-1185">Reference proteome</keyword>
<dbReference type="OrthoDB" id="425602at2759"/>
<dbReference type="GO" id="GO:0004798">
    <property type="term" value="F:dTMP kinase activity"/>
    <property type="evidence" value="ECO:0007669"/>
    <property type="project" value="UniProtKB-EC"/>
</dbReference>
<dbReference type="NCBIfam" id="TIGR00041">
    <property type="entry name" value="DTMP_kinase"/>
    <property type="match status" value="1"/>
</dbReference>
<keyword evidence="5" id="KW-0545">Nucleotide biosynthesis</keyword>
<dbReference type="Pfam" id="PF02223">
    <property type="entry name" value="Thymidylate_kin"/>
    <property type="match status" value="1"/>
</dbReference>
<dbReference type="EMBL" id="JAPEVA010000005">
    <property type="protein sequence ID" value="KAJ4411558.1"/>
    <property type="molecule type" value="Genomic_DNA"/>
</dbReference>
<evidence type="ECO:0000256" key="1">
    <source>
        <dbReference type="ARBA" id="ARBA00004992"/>
    </source>
</evidence>
<evidence type="ECO:0000256" key="8">
    <source>
        <dbReference type="ARBA" id="ARBA00022840"/>
    </source>
</evidence>
<dbReference type="Proteomes" id="UP001140510">
    <property type="component" value="Unassembled WGS sequence"/>
</dbReference>
<keyword evidence="8" id="KW-0067">ATP-binding</keyword>
<evidence type="ECO:0000256" key="2">
    <source>
        <dbReference type="ARBA" id="ARBA00009776"/>
    </source>
</evidence>
<proteinExistence type="inferred from homology"/>
<evidence type="ECO:0000256" key="4">
    <source>
        <dbReference type="ARBA" id="ARBA00022679"/>
    </source>
</evidence>
<evidence type="ECO:0000313" key="11">
    <source>
        <dbReference type="Proteomes" id="UP001140510"/>
    </source>
</evidence>
<comment type="caution">
    <text evidence="10">The sequence shown here is derived from an EMBL/GenBank/DDBJ whole genome shotgun (WGS) entry which is preliminary data.</text>
</comment>
<dbReference type="PANTHER" id="PTHR10344:SF1">
    <property type="entry name" value="THYMIDYLATE KINASE"/>
    <property type="match status" value="1"/>
</dbReference>
<dbReference type="InterPro" id="IPR018094">
    <property type="entry name" value="Thymidylate_kinase"/>
</dbReference>
<comment type="pathway">
    <text evidence="1">Pyrimidine metabolism; dTTP biosynthesis.</text>
</comment>
<evidence type="ECO:0000256" key="6">
    <source>
        <dbReference type="ARBA" id="ARBA00022741"/>
    </source>
</evidence>
<dbReference type="PROSITE" id="PS01331">
    <property type="entry name" value="THYMIDYLATE_KINASE"/>
    <property type="match status" value="1"/>
</dbReference>
<sequence length="236" mass="26640">MARGKLIVFEGLDRAGKTTQCQMLVEALEKEGQSVLFMRFPDRTTPIGQMINSYLSGESEQEDHVIHLLFSANRWEAVVDEHFRCAAYPGHILTTPHRPKITKAIEQGTTVIIDRYYYSGIVYSAAKQNPSMTLEWCRHPDVGLPRPDLVLFLHISAEDAAARGGYGTERYEKKAMQDRVRELFEKVRGRKEGDDFVVIDAGGSMEDVQREIQQKTRVALGRVNGEGKALRTVGAW</sequence>
<keyword evidence="6" id="KW-0547">Nucleotide-binding</keyword>
<dbReference type="Gene3D" id="3.40.50.300">
    <property type="entry name" value="P-loop containing nucleotide triphosphate hydrolases"/>
    <property type="match status" value="1"/>
</dbReference>
<dbReference type="AlphaFoldDB" id="A0A9W8ZLE0"/>
<reference evidence="10" key="1">
    <citation type="submission" date="2022-10" db="EMBL/GenBank/DDBJ databases">
        <title>Tapping the CABI collections for fungal endophytes: first genome assemblies for Collariella, Neodidymelliopsis, Ascochyta clinopodiicola, Didymella pomorum, Didymosphaeria variabile, Neocosmospora piperis and Neocucurbitaria cava.</title>
        <authorList>
            <person name="Hill R."/>
        </authorList>
    </citation>
    <scope>NUCLEOTIDE SEQUENCE</scope>
    <source>
        <strain evidence="10">IMI 355091</strain>
    </source>
</reference>
<dbReference type="GO" id="GO:0005524">
    <property type="term" value="F:ATP binding"/>
    <property type="evidence" value="ECO:0007669"/>
    <property type="project" value="UniProtKB-KW"/>
</dbReference>
<evidence type="ECO:0000256" key="5">
    <source>
        <dbReference type="ARBA" id="ARBA00022727"/>
    </source>
</evidence>
<protein>
    <recommendedName>
        <fullName evidence="3">dTMP kinase</fullName>
        <ecNumber evidence="3">2.7.4.9</ecNumber>
    </recommendedName>
</protein>
<dbReference type="SUPFAM" id="SSF52540">
    <property type="entry name" value="P-loop containing nucleoside triphosphate hydrolases"/>
    <property type="match status" value="1"/>
</dbReference>
<comment type="similarity">
    <text evidence="2">Belongs to the thymidylate kinase family.</text>
</comment>
<dbReference type="EC" id="2.7.4.9" evidence="3"/>
<dbReference type="GO" id="GO:0006235">
    <property type="term" value="P:dTTP biosynthetic process"/>
    <property type="evidence" value="ECO:0007669"/>
    <property type="project" value="TreeGrafter"/>
</dbReference>
<dbReference type="PANTHER" id="PTHR10344">
    <property type="entry name" value="THYMIDYLATE KINASE"/>
    <property type="match status" value="1"/>
</dbReference>
<dbReference type="GO" id="GO:0004550">
    <property type="term" value="F:nucleoside diphosphate kinase activity"/>
    <property type="evidence" value="ECO:0007669"/>
    <property type="project" value="TreeGrafter"/>
</dbReference>
<evidence type="ECO:0000256" key="7">
    <source>
        <dbReference type="ARBA" id="ARBA00022777"/>
    </source>
</evidence>
<dbReference type="GO" id="GO:0005634">
    <property type="term" value="C:nucleus"/>
    <property type="evidence" value="ECO:0007669"/>
    <property type="project" value="TreeGrafter"/>
</dbReference>
<evidence type="ECO:0000256" key="3">
    <source>
        <dbReference type="ARBA" id="ARBA00012980"/>
    </source>
</evidence>
<dbReference type="InterPro" id="IPR039430">
    <property type="entry name" value="Thymidylate_kin-like_dom"/>
</dbReference>
<name>A0A9W8ZLE0_9PLEO</name>
<evidence type="ECO:0000259" key="9">
    <source>
        <dbReference type="Pfam" id="PF02223"/>
    </source>
</evidence>
<feature type="domain" description="Thymidylate kinase-like" evidence="9">
    <location>
        <begin position="9"/>
        <end position="212"/>
    </location>
</feature>
<dbReference type="CDD" id="cd01672">
    <property type="entry name" value="TMPK"/>
    <property type="match status" value="1"/>
</dbReference>